<organism evidence="2 3">
    <name type="scientific">Micromonospora sonneratiae</name>
    <dbReference type="NCBI Taxonomy" id="1184706"/>
    <lineage>
        <taxon>Bacteria</taxon>
        <taxon>Bacillati</taxon>
        <taxon>Actinomycetota</taxon>
        <taxon>Actinomycetes</taxon>
        <taxon>Micromonosporales</taxon>
        <taxon>Micromonosporaceae</taxon>
        <taxon>Micromonospora</taxon>
    </lineage>
</organism>
<comment type="caution">
    <text evidence="2">The sequence shown here is derived from an EMBL/GenBank/DDBJ whole genome shotgun (WGS) entry which is preliminary data.</text>
</comment>
<dbReference type="Proteomes" id="UP001597260">
    <property type="component" value="Unassembled WGS sequence"/>
</dbReference>
<evidence type="ECO:0000259" key="1">
    <source>
        <dbReference type="Pfam" id="PF01636"/>
    </source>
</evidence>
<keyword evidence="3" id="KW-1185">Reference proteome</keyword>
<sequence length="464" mass="50047">MTAPGPGAANPVNGAVPAVDGAANPVNGAVPAVDGQGSADADGAGPIEIEVIVTAADRILGRTAGSGPVLPRIRLTSSWPPPSSQLPAAVTAETGLTVALIEPLDTTVFVAEPVGGDPTGGYAWFDATAFGGATVRDWLGRTGPATRPAWYRPGWFSRAVDWIDTTLADRDVRRTGPVTQIRHWTTSAVLCAPTTEGRVFLKAVLPHLAHEPQLIGHLATTWPRTVPEVLARSADDGWWLTADFGAQPPVRDAAAALLALARIQAGTVNQTARLRQLGCPEVTLDDLADRVPALMRRAELWQRSGGLEQRQLTRVGMWLQDRCAELDDFDLPLSLIHGDFHPHNAASRDDGPLLFDWSFAAVSHPLFDLAGWLHSVPEAEARRHVVAYLDGWRHIASPGTLMEAWRIARPVAALVELAKFADLADRMGPAYEFDYLPMAYVWARRVYDAFAGRDGQLVGWRDPQ</sequence>
<protein>
    <submittedName>
        <fullName evidence="2">Phosphotransferase family protein</fullName>
    </submittedName>
</protein>
<dbReference type="Pfam" id="PF01636">
    <property type="entry name" value="APH"/>
    <property type="match status" value="1"/>
</dbReference>
<dbReference type="InterPro" id="IPR002575">
    <property type="entry name" value="Aminoglycoside_PTrfase"/>
</dbReference>
<dbReference type="RefSeq" id="WP_377568943.1">
    <property type="nucleotide sequence ID" value="NZ_JBHTMP010000009.1"/>
</dbReference>
<dbReference type="InterPro" id="IPR011009">
    <property type="entry name" value="Kinase-like_dom_sf"/>
</dbReference>
<name>A0ABW3YAN4_9ACTN</name>
<reference evidence="3" key="1">
    <citation type="journal article" date="2019" name="Int. J. Syst. Evol. Microbiol.">
        <title>The Global Catalogue of Microorganisms (GCM) 10K type strain sequencing project: providing services to taxonomists for standard genome sequencing and annotation.</title>
        <authorList>
            <consortium name="The Broad Institute Genomics Platform"/>
            <consortium name="The Broad Institute Genome Sequencing Center for Infectious Disease"/>
            <person name="Wu L."/>
            <person name="Ma J."/>
        </authorList>
    </citation>
    <scope>NUCLEOTIDE SEQUENCE [LARGE SCALE GENOMIC DNA]</scope>
    <source>
        <strain evidence="3">JCM 31037</strain>
    </source>
</reference>
<evidence type="ECO:0000313" key="2">
    <source>
        <dbReference type="EMBL" id="MFD1321115.1"/>
    </source>
</evidence>
<feature type="domain" description="Aminoglycoside phosphotransferase" evidence="1">
    <location>
        <begin position="250"/>
        <end position="393"/>
    </location>
</feature>
<accession>A0ABW3YAN4</accession>
<gene>
    <name evidence="2" type="ORF">ACFQ4H_08445</name>
</gene>
<dbReference type="EMBL" id="JBHTMP010000009">
    <property type="protein sequence ID" value="MFD1321115.1"/>
    <property type="molecule type" value="Genomic_DNA"/>
</dbReference>
<proteinExistence type="predicted"/>
<dbReference type="SUPFAM" id="SSF56112">
    <property type="entry name" value="Protein kinase-like (PK-like)"/>
    <property type="match status" value="1"/>
</dbReference>
<evidence type="ECO:0000313" key="3">
    <source>
        <dbReference type="Proteomes" id="UP001597260"/>
    </source>
</evidence>
<dbReference type="Gene3D" id="3.90.1200.10">
    <property type="match status" value="1"/>
</dbReference>